<sequence length="551" mass="61595">MACTVRFSSPTFAFESSKKLIKRPKFRHHRYQVHCSSPPSTEPSRGNSKDSENARGHAEPNVIIMERYANGTSKSIHVNGLMVIWMEKGVEEKGVETNGFQGSHLAIVELSWLPGIVRDFILPAGFPGSVSDEYLEYMLLQFPTNVTAWICHALVTSSFSGTTAAASAAAIRWVTKDGIGAVGRLFIGGRFGNLFDDDPKQWRMYADFIGSAGSIFDLTTQLYPVYFLPLASLGNLTKAVARGLKDPSFRVIQNHFAISGNLGEVAAKEEVWEVSAQLLGLGLGILLLDAPGLSTSYPVLVVTWTTMRLLHLWLRYQSLSVLQFNSINLKRARMLVELHVKHSSVPGCADCNRRENILSWERFLKPRIIFGVCLKEMLGEDISVSKVKMLLKLFEKEKYVLVVNKQNKIDFEVFVTFKVGATSQAVLRSVWQTYWLHLNYKSDADCYDQIGQSLAELEDRFQNFMEQLNVGGWDAQKISLKVPKEHSIEEIGGHMNAFGASLVRRGAVRYDRDAQMAVNLAAFGPNQKACTASEVFRQMRVAAHRLARSAM</sequence>
<organism evidence="5 6">
    <name type="scientific">Rhododendron simsii</name>
    <name type="common">Sims's rhododendron</name>
    <dbReference type="NCBI Taxonomy" id="118357"/>
    <lineage>
        <taxon>Eukaryota</taxon>
        <taxon>Viridiplantae</taxon>
        <taxon>Streptophyta</taxon>
        <taxon>Embryophyta</taxon>
        <taxon>Tracheophyta</taxon>
        <taxon>Spermatophyta</taxon>
        <taxon>Magnoliopsida</taxon>
        <taxon>eudicotyledons</taxon>
        <taxon>Gunneridae</taxon>
        <taxon>Pentapetalae</taxon>
        <taxon>asterids</taxon>
        <taxon>Ericales</taxon>
        <taxon>Ericaceae</taxon>
        <taxon>Ericoideae</taxon>
        <taxon>Rhodoreae</taxon>
        <taxon>Rhododendron</taxon>
    </lineage>
</organism>
<dbReference type="Pfam" id="PF04884">
    <property type="entry name" value="UVB_sens_prot"/>
    <property type="match status" value="1"/>
</dbReference>
<dbReference type="InterPro" id="IPR055412">
    <property type="entry name" value="UVB_sens_C"/>
</dbReference>
<dbReference type="OrthoDB" id="364779at2759"/>
<dbReference type="InterPro" id="IPR054549">
    <property type="entry name" value="UVB_sens_RUS_dom"/>
</dbReference>
<dbReference type="Pfam" id="PF24160">
    <property type="entry name" value="UVB_sens_C"/>
    <property type="match status" value="1"/>
</dbReference>
<reference evidence="5" key="1">
    <citation type="submission" date="2019-11" db="EMBL/GenBank/DDBJ databases">
        <authorList>
            <person name="Liu Y."/>
            <person name="Hou J."/>
            <person name="Li T.-Q."/>
            <person name="Guan C.-H."/>
            <person name="Wu X."/>
            <person name="Wu H.-Z."/>
            <person name="Ling F."/>
            <person name="Zhang R."/>
            <person name="Shi X.-G."/>
            <person name="Ren J.-P."/>
            <person name="Chen E.-F."/>
            <person name="Sun J.-M."/>
        </authorList>
    </citation>
    <scope>NUCLEOTIDE SEQUENCE</scope>
    <source>
        <strain evidence="5">Adult_tree_wgs_1</strain>
        <tissue evidence="5">Leaves</tissue>
    </source>
</reference>
<dbReference type="Proteomes" id="UP000626092">
    <property type="component" value="Unassembled WGS sequence"/>
</dbReference>
<comment type="caution">
    <text evidence="5">The sequence shown here is derived from an EMBL/GenBank/DDBJ whole genome shotgun (WGS) entry which is preliminary data.</text>
</comment>
<proteinExistence type="inferred from homology"/>
<feature type="region of interest" description="Disordered" evidence="2">
    <location>
        <begin position="28"/>
        <end position="56"/>
    </location>
</feature>
<dbReference type="AlphaFoldDB" id="A0A834LPF3"/>
<evidence type="ECO:0000313" key="5">
    <source>
        <dbReference type="EMBL" id="KAF7143487.1"/>
    </source>
</evidence>
<comment type="similarity">
    <text evidence="1">Belongs to the RUS1 family.</text>
</comment>
<feature type="domain" description="Root UVB sensitive protein C-terminal" evidence="4">
    <location>
        <begin position="347"/>
        <end position="481"/>
    </location>
</feature>
<gene>
    <name evidence="5" type="ORF">RHSIM_Rhsim05G0214600</name>
</gene>
<feature type="compositionally biased region" description="Basic and acidic residues" evidence="2">
    <location>
        <begin position="47"/>
        <end position="56"/>
    </location>
</feature>
<keyword evidence="6" id="KW-1185">Reference proteome</keyword>
<name>A0A834LPF3_RHOSS</name>
<evidence type="ECO:0008006" key="7">
    <source>
        <dbReference type="Google" id="ProtNLM"/>
    </source>
</evidence>
<evidence type="ECO:0000313" key="6">
    <source>
        <dbReference type="Proteomes" id="UP000626092"/>
    </source>
</evidence>
<dbReference type="EMBL" id="WJXA01000005">
    <property type="protein sequence ID" value="KAF7143487.1"/>
    <property type="molecule type" value="Genomic_DNA"/>
</dbReference>
<feature type="compositionally biased region" description="Polar residues" evidence="2">
    <location>
        <begin position="34"/>
        <end position="46"/>
    </location>
</feature>
<evidence type="ECO:0000259" key="4">
    <source>
        <dbReference type="Pfam" id="PF24160"/>
    </source>
</evidence>
<evidence type="ECO:0000256" key="1">
    <source>
        <dbReference type="ARBA" id="ARBA00007558"/>
    </source>
</evidence>
<feature type="domain" description="Protein root UVB sensitive/RUS" evidence="3">
    <location>
        <begin position="114"/>
        <end position="342"/>
    </location>
</feature>
<dbReference type="InterPro" id="IPR006968">
    <property type="entry name" value="RUS_fam"/>
</dbReference>
<evidence type="ECO:0000256" key="2">
    <source>
        <dbReference type="SAM" id="MobiDB-lite"/>
    </source>
</evidence>
<accession>A0A834LPF3</accession>
<evidence type="ECO:0000259" key="3">
    <source>
        <dbReference type="Pfam" id="PF04884"/>
    </source>
</evidence>
<protein>
    <recommendedName>
        <fullName evidence="7">Protein root UVB sensitive 5</fullName>
    </recommendedName>
</protein>
<dbReference type="PANTHER" id="PTHR12770:SF27">
    <property type="entry name" value="PROTEIN ROOT UVB SENSITIVE 5"/>
    <property type="match status" value="1"/>
</dbReference>
<dbReference type="PANTHER" id="PTHR12770">
    <property type="entry name" value="RUS1 FAMILY PROTEIN C16ORF58"/>
    <property type="match status" value="1"/>
</dbReference>